<keyword evidence="3" id="KW-1185">Reference proteome</keyword>
<gene>
    <name evidence="2" type="ORF">PEDI_17670</name>
</gene>
<evidence type="ECO:0000313" key="2">
    <source>
        <dbReference type="EMBL" id="GJM61215.1"/>
    </source>
</evidence>
<keyword evidence="1" id="KW-0732">Signal</keyword>
<sequence>MKAPFTLCLIIFSVCRPLLTFAQDDWQQDYQLSLEAYAEVFYVYDFNRPEGNSRQPFFYNYNRHNEFNLNLGMIRLNLDHSKYRANLAFQAGTYAQDNYAAEQDLLKTVFEANIGMSLNQKNNLWLDVGVLPSHLGFESALGIENPTLSRSLSAENSPYFLTGAKLTFNPTDRLELAGLVVNGWQRIQRLEGNSLPSFGTQVQFAVADRMLLNWSTFIGTDFPDEERRMRYFNNLYGQFQWSEKFMLLSGFDFGFQQQSKGGATYELWWVPTIIGQYRINPKWQSAFRLEYYQDKAGVIIPTDATDGFRTSGFSLNFDYQPNPRLICRLEGRWLQSPNNIFEKASALTNQNVFVGTSLAVKFGEKLR</sequence>
<name>A0AAN4VYM7_9BACT</name>
<dbReference type="Pfam" id="PF07642">
    <property type="entry name" value="BBP2"/>
    <property type="match status" value="1"/>
</dbReference>
<dbReference type="InterPro" id="IPR011486">
    <property type="entry name" value="BBP2"/>
</dbReference>
<reference evidence="2 3" key="1">
    <citation type="submission" date="2021-12" db="EMBL/GenBank/DDBJ databases">
        <title>Genome sequencing of bacteria with rrn-lacking chromosome and rrn-plasmid.</title>
        <authorList>
            <person name="Anda M."/>
            <person name="Iwasaki W."/>
        </authorList>
    </citation>
    <scope>NUCLEOTIDE SEQUENCE [LARGE SCALE GENOMIC DNA]</scope>
    <source>
        <strain evidence="2 3">NBRC 15940</strain>
    </source>
</reference>
<evidence type="ECO:0008006" key="4">
    <source>
        <dbReference type="Google" id="ProtNLM"/>
    </source>
</evidence>
<accession>A0AAN4VYM7</accession>
<dbReference type="RefSeq" id="WP_338236805.1">
    <property type="nucleotide sequence ID" value="NZ_BQKE01000001.1"/>
</dbReference>
<organism evidence="2 3">
    <name type="scientific">Persicobacter diffluens</name>
    <dbReference type="NCBI Taxonomy" id="981"/>
    <lineage>
        <taxon>Bacteria</taxon>
        <taxon>Pseudomonadati</taxon>
        <taxon>Bacteroidota</taxon>
        <taxon>Cytophagia</taxon>
        <taxon>Cytophagales</taxon>
        <taxon>Persicobacteraceae</taxon>
        <taxon>Persicobacter</taxon>
    </lineage>
</organism>
<evidence type="ECO:0000256" key="1">
    <source>
        <dbReference type="SAM" id="SignalP"/>
    </source>
</evidence>
<protein>
    <recommendedName>
        <fullName evidence="4">Porin</fullName>
    </recommendedName>
</protein>
<dbReference type="AlphaFoldDB" id="A0AAN4VYM7"/>
<comment type="caution">
    <text evidence="2">The sequence shown here is derived from an EMBL/GenBank/DDBJ whole genome shotgun (WGS) entry which is preliminary data.</text>
</comment>
<feature type="signal peptide" evidence="1">
    <location>
        <begin position="1"/>
        <end position="22"/>
    </location>
</feature>
<dbReference type="EMBL" id="BQKE01000001">
    <property type="protein sequence ID" value="GJM61215.1"/>
    <property type="molecule type" value="Genomic_DNA"/>
</dbReference>
<evidence type="ECO:0000313" key="3">
    <source>
        <dbReference type="Proteomes" id="UP001310022"/>
    </source>
</evidence>
<feature type="chain" id="PRO_5043009414" description="Porin" evidence="1">
    <location>
        <begin position="23"/>
        <end position="367"/>
    </location>
</feature>
<dbReference type="Proteomes" id="UP001310022">
    <property type="component" value="Unassembled WGS sequence"/>
</dbReference>
<proteinExistence type="predicted"/>